<reference evidence="2 3" key="1">
    <citation type="submission" date="2007-06" db="EMBL/GenBank/DDBJ databases">
        <title>The Genome Sequence of Coccidioides posadasii RMSCC_3488.</title>
        <authorList>
            <consortium name="Coccidioides Genome Resources Consortium"/>
            <consortium name="The Broad Institute Genome Sequencing Platform"/>
            <person name="Henn M.R."/>
            <person name="Sykes S."/>
            <person name="Young S."/>
            <person name="Jaffe D."/>
            <person name="Berlin A."/>
            <person name="Alvarez P."/>
            <person name="Butler J."/>
            <person name="Gnerre S."/>
            <person name="Grabherr M."/>
            <person name="Mauceli E."/>
            <person name="Brockman W."/>
            <person name="Kodira C."/>
            <person name="Alvarado L."/>
            <person name="Zeng Q."/>
            <person name="Crawford M."/>
            <person name="Antoine C."/>
            <person name="Devon K."/>
            <person name="Galgiani J."/>
            <person name="Orsborn K."/>
            <person name="Lewis M.L."/>
            <person name="Nusbaum C."/>
            <person name="Galagan J."/>
            <person name="Birren B."/>
        </authorList>
    </citation>
    <scope>NUCLEOTIDE SEQUENCE [LARGE SCALE GENOMIC DNA]</scope>
    <source>
        <strain evidence="2 3">RMSCC 3488</strain>
    </source>
</reference>
<name>A0A0J6FW23_COCPO</name>
<evidence type="ECO:0000313" key="3">
    <source>
        <dbReference type="Proteomes" id="UP000054567"/>
    </source>
</evidence>
<reference evidence="3" key="3">
    <citation type="journal article" date="2010" name="Genome Res.">
        <title>Population genomic sequencing of Coccidioides fungi reveals recent hybridization and transposon control.</title>
        <authorList>
            <person name="Neafsey D.E."/>
            <person name="Barker B.M."/>
            <person name="Sharpton T.J."/>
            <person name="Stajich J.E."/>
            <person name="Park D.J."/>
            <person name="Whiston E."/>
            <person name="Hung C.-Y."/>
            <person name="McMahan C."/>
            <person name="White J."/>
            <person name="Sykes S."/>
            <person name="Heiman D."/>
            <person name="Young S."/>
            <person name="Zeng Q."/>
            <person name="Abouelleil A."/>
            <person name="Aftuck L."/>
            <person name="Bessette D."/>
            <person name="Brown A."/>
            <person name="FitzGerald M."/>
            <person name="Lui A."/>
            <person name="Macdonald J.P."/>
            <person name="Priest M."/>
            <person name="Orbach M.J."/>
            <person name="Galgiani J.N."/>
            <person name="Kirkland T.N."/>
            <person name="Cole G.T."/>
            <person name="Birren B.W."/>
            <person name="Henn M.R."/>
            <person name="Taylor J.W."/>
            <person name="Rounsley S.D."/>
        </authorList>
    </citation>
    <scope>NUCLEOTIDE SEQUENCE [LARGE SCALE GENOMIC DNA]</scope>
    <source>
        <strain evidence="3">RMSCC 3488</strain>
    </source>
</reference>
<dbReference type="VEuPathDB" id="FungiDB:CPAG_09693"/>
<reference evidence="3" key="2">
    <citation type="journal article" date="2009" name="Genome Res.">
        <title>Comparative genomic analyses of the human fungal pathogens Coccidioides and their relatives.</title>
        <authorList>
            <person name="Sharpton T.J."/>
            <person name="Stajich J.E."/>
            <person name="Rounsley S.D."/>
            <person name="Gardner M.J."/>
            <person name="Wortman J.R."/>
            <person name="Jordar V.S."/>
            <person name="Maiti R."/>
            <person name="Kodira C.D."/>
            <person name="Neafsey D.E."/>
            <person name="Zeng Q."/>
            <person name="Hung C.-Y."/>
            <person name="McMahan C."/>
            <person name="Muszewska A."/>
            <person name="Grynberg M."/>
            <person name="Mandel M.A."/>
            <person name="Kellner E.M."/>
            <person name="Barker B.M."/>
            <person name="Galgiani J.N."/>
            <person name="Orbach M.J."/>
            <person name="Kirkland T.N."/>
            <person name="Cole G.T."/>
            <person name="Henn M.R."/>
            <person name="Birren B.W."/>
            <person name="Taylor J.W."/>
        </authorList>
    </citation>
    <scope>NUCLEOTIDE SEQUENCE [LARGE SCALE GENOMIC DNA]</scope>
    <source>
        <strain evidence="3">RMSCC 3488</strain>
    </source>
</reference>
<dbReference type="AlphaFoldDB" id="A0A0J6FW23"/>
<proteinExistence type="predicted"/>
<protein>
    <submittedName>
        <fullName evidence="2">Uncharacterized protein</fullName>
    </submittedName>
</protein>
<accession>A0A0J6FW23</accession>
<feature type="region of interest" description="Disordered" evidence="1">
    <location>
        <begin position="93"/>
        <end position="116"/>
    </location>
</feature>
<sequence>MDHGDIEDPDVQMPQIKGTPLPKQARVVRNNYHVLCPARKWSNTVIRFVDELPRPVHWPAAVEVTRHGSLQASAAYGGEADPEREKIVLKRIRTSKGRETGDAPYSERSTGNITKKSQRNCRAANKMTNKVLVPNQDWC</sequence>
<evidence type="ECO:0000313" key="2">
    <source>
        <dbReference type="EMBL" id="KMM73404.1"/>
    </source>
</evidence>
<dbReference type="Proteomes" id="UP000054567">
    <property type="component" value="Unassembled WGS sequence"/>
</dbReference>
<dbReference type="EMBL" id="DS268114">
    <property type="protein sequence ID" value="KMM73404.1"/>
    <property type="molecule type" value="Genomic_DNA"/>
</dbReference>
<organism evidence="2 3">
    <name type="scientific">Coccidioides posadasii RMSCC 3488</name>
    <dbReference type="NCBI Taxonomy" id="454284"/>
    <lineage>
        <taxon>Eukaryota</taxon>
        <taxon>Fungi</taxon>
        <taxon>Dikarya</taxon>
        <taxon>Ascomycota</taxon>
        <taxon>Pezizomycotina</taxon>
        <taxon>Eurotiomycetes</taxon>
        <taxon>Eurotiomycetidae</taxon>
        <taxon>Onygenales</taxon>
        <taxon>Onygenaceae</taxon>
        <taxon>Coccidioides</taxon>
    </lineage>
</organism>
<evidence type="ECO:0000256" key="1">
    <source>
        <dbReference type="SAM" id="MobiDB-lite"/>
    </source>
</evidence>
<gene>
    <name evidence="2" type="ORF">CPAG_09693</name>
</gene>